<dbReference type="PANTHER" id="PTHR34131">
    <property type="entry name" value="(RAP ANNOTATION RELEASE2) GALACTOSE-BINDING LIKE DOMAIN CONTAINING PROTEIN"/>
    <property type="match status" value="1"/>
</dbReference>
<feature type="chain" id="PRO_5002866410" evidence="2">
    <location>
        <begin position="25"/>
        <end position="311"/>
    </location>
</feature>
<dbReference type="PaxDb" id="35128-Thaps8333"/>
<evidence type="ECO:0000313" key="4">
    <source>
        <dbReference type="Proteomes" id="UP000001449"/>
    </source>
</evidence>
<proteinExistence type="predicted"/>
<protein>
    <submittedName>
        <fullName evidence="3">Uncharacterized protein</fullName>
    </submittedName>
</protein>
<dbReference type="Pfam" id="PF09366">
    <property type="entry name" value="DUF1997"/>
    <property type="match status" value="1"/>
</dbReference>
<reference evidence="3 4" key="1">
    <citation type="journal article" date="2004" name="Science">
        <title>The genome of the diatom Thalassiosira pseudonana: ecology, evolution, and metabolism.</title>
        <authorList>
            <person name="Armbrust E.V."/>
            <person name="Berges J.A."/>
            <person name="Bowler C."/>
            <person name="Green B.R."/>
            <person name="Martinez D."/>
            <person name="Putnam N.H."/>
            <person name="Zhou S."/>
            <person name="Allen A.E."/>
            <person name="Apt K.E."/>
            <person name="Bechner M."/>
            <person name="Brzezinski M.A."/>
            <person name="Chaal B.K."/>
            <person name="Chiovitti A."/>
            <person name="Davis A.K."/>
            <person name="Demarest M.S."/>
            <person name="Detter J.C."/>
            <person name="Glavina T."/>
            <person name="Goodstein D."/>
            <person name="Hadi M.Z."/>
            <person name="Hellsten U."/>
            <person name="Hildebrand M."/>
            <person name="Jenkins B.D."/>
            <person name="Jurka J."/>
            <person name="Kapitonov V.V."/>
            <person name="Kroger N."/>
            <person name="Lau W.W."/>
            <person name="Lane T.W."/>
            <person name="Larimer F.W."/>
            <person name="Lippmeier J.C."/>
            <person name="Lucas S."/>
            <person name="Medina M."/>
            <person name="Montsant A."/>
            <person name="Obornik M."/>
            <person name="Parker M.S."/>
            <person name="Palenik B."/>
            <person name="Pazour G.J."/>
            <person name="Richardson P.M."/>
            <person name="Rynearson T.A."/>
            <person name="Saito M.A."/>
            <person name="Schwartz D.C."/>
            <person name="Thamatrakoln K."/>
            <person name="Valentin K."/>
            <person name="Vardi A."/>
            <person name="Wilkerson F.P."/>
            <person name="Rokhsar D.S."/>
        </authorList>
    </citation>
    <scope>NUCLEOTIDE SEQUENCE [LARGE SCALE GENOMIC DNA]</scope>
    <source>
        <strain evidence="3 4">CCMP1335</strain>
    </source>
</reference>
<name>B8C969_THAPS</name>
<keyword evidence="2" id="KW-0732">Signal</keyword>
<feature type="compositionally biased region" description="Basic and acidic residues" evidence="1">
    <location>
        <begin position="293"/>
        <end position="311"/>
    </location>
</feature>
<organism evidence="3 4">
    <name type="scientific">Thalassiosira pseudonana</name>
    <name type="common">Marine diatom</name>
    <name type="synonym">Cyclotella nana</name>
    <dbReference type="NCBI Taxonomy" id="35128"/>
    <lineage>
        <taxon>Eukaryota</taxon>
        <taxon>Sar</taxon>
        <taxon>Stramenopiles</taxon>
        <taxon>Ochrophyta</taxon>
        <taxon>Bacillariophyta</taxon>
        <taxon>Coscinodiscophyceae</taxon>
        <taxon>Thalassiosirophycidae</taxon>
        <taxon>Thalassiosirales</taxon>
        <taxon>Thalassiosiraceae</taxon>
        <taxon>Thalassiosira</taxon>
    </lineage>
</organism>
<dbReference type="HOGENOM" id="CLU_895708_0_0_1"/>
<dbReference type="RefSeq" id="XP_002292603.1">
    <property type="nucleotide sequence ID" value="XM_002292567.1"/>
</dbReference>
<dbReference type="GeneID" id="7451072"/>
<reference evidence="3 4" key="2">
    <citation type="journal article" date="2008" name="Nature">
        <title>The Phaeodactylum genome reveals the evolutionary history of diatom genomes.</title>
        <authorList>
            <person name="Bowler C."/>
            <person name="Allen A.E."/>
            <person name="Badger J.H."/>
            <person name="Grimwood J."/>
            <person name="Jabbari K."/>
            <person name="Kuo A."/>
            <person name="Maheswari U."/>
            <person name="Martens C."/>
            <person name="Maumus F."/>
            <person name="Otillar R.P."/>
            <person name="Rayko E."/>
            <person name="Salamov A."/>
            <person name="Vandepoele K."/>
            <person name="Beszteri B."/>
            <person name="Gruber A."/>
            <person name="Heijde M."/>
            <person name="Katinka M."/>
            <person name="Mock T."/>
            <person name="Valentin K."/>
            <person name="Verret F."/>
            <person name="Berges J.A."/>
            <person name="Brownlee C."/>
            <person name="Cadoret J.P."/>
            <person name="Chiovitti A."/>
            <person name="Choi C.J."/>
            <person name="Coesel S."/>
            <person name="De Martino A."/>
            <person name="Detter J.C."/>
            <person name="Durkin C."/>
            <person name="Falciatore A."/>
            <person name="Fournet J."/>
            <person name="Haruta M."/>
            <person name="Huysman M.J."/>
            <person name="Jenkins B.D."/>
            <person name="Jiroutova K."/>
            <person name="Jorgensen R.E."/>
            <person name="Joubert Y."/>
            <person name="Kaplan A."/>
            <person name="Kroger N."/>
            <person name="Kroth P.G."/>
            <person name="La Roche J."/>
            <person name="Lindquist E."/>
            <person name="Lommer M."/>
            <person name="Martin-Jezequel V."/>
            <person name="Lopez P.J."/>
            <person name="Lucas S."/>
            <person name="Mangogna M."/>
            <person name="McGinnis K."/>
            <person name="Medlin L.K."/>
            <person name="Montsant A."/>
            <person name="Oudot-Le Secq M.P."/>
            <person name="Napoli C."/>
            <person name="Obornik M."/>
            <person name="Parker M.S."/>
            <person name="Petit J.L."/>
            <person name="Porcel B.M."/>
            <person name="Poulsen N."/>
            <person name="Robison M."/>
            <person name="Rychlewski L."/>
            <person name="Rynearson T.A."/>
            <person name="Schmutz J."/>
            <person name="Shapiro H."/>
            <person name="Siaut M."/>
            <person name="Stanley M."/>
            <person name="Sussman M.R."/>
            <person name="Taylor A.R."/>
            <person name="Vardi A."/>
            <person name="von Dassow P."/>
            <person name="Vyverman W."/>
            <person name="Willis A."/>
            <person name="Wyrwicz L.S."/>
            <person name="Rokhsar D.S."/>
            <person name="Weissenbach J."/>
            <person name="Armbrust E.V."/>
            <person name="Green B.R."/>
            <person name="Van de Peer Y."/>
            <person name="Grigoriev I.V."/>
        </authorList>
    </citation>
    <scope>NUCLEOTIDE SEQUENCE [LARGE SCALE GENOMIC DNA]</scope>
    <source>
        <strain evidence="3 4">CCMP1335</strain>
    </source>
</reference>
<dbReference type="eggNOG" id="ENOG502T8AK">
    <property type="taxonomic scope" value="Eukaryota"/>
</dbReference>
<feature type="region of interest" description="Disordered" evidence="1">
    <location>
        <begin position="289"/>
        <end position="311"/>
    </location>
</feature>
<evidence type="ECO:0000256" key="2">
    <source>
        <dbReference type="SAM" id="SignalP"/>
    </source>
</evidence>
<dbReference type="Proteomes" id="UP000001449">
    <property type="component" value="Chromosome 10"/>
</dbReference>
<dbReference type="OMA" id="WATDAEY"/>
<dbReference type="PANTHER" id="PTHR34131:SF3">
    <property type="entry name" value="(RAP ANNOTATION RELEASE2) GALACTOSE-BINDING LIKE DOMAIN CONTAINING PROTEIN"/>
    <property type="match status" value="1"/>
</dbReference>
<gene>
    <name evidence="3" type="ORF">THAPSDRAFT_8333</name>
</gene>
<dbReference type="AlphaFoldDB" id="B8C969"/>
<evidence type="ECO:0000256" key="1">
    <source>
        <dbReference type="SAM" id="MobiDB-lite"/>
    </source>
</evidence>
<dbReference type="InterPro" id="IPR018971">
    <property type="entry name" value="DUF1997"/>
</dbReference>
<evidence type="ECO:0000313" key="3">
    <source>
        <dbReference type="EMBL" id="EED89799.1"/>
    </source>
</evidence>
<sequence>MYCTRPHLSLILLSVCFQYRTSEAFSIASSPSSASQLKKDTKVAVNGDSTVHVVPPPLAPLYDVTLTTYMRLPVEQYVLIPMPLGSSLTKVENTQQLMDEDELQSTSTSPYGEEFELVVPTITFFNLSLQPIVYASVQPHANQVVISSDKCILRGSSFIERTKLNERFDFRVKTTLTWNDALSNVGYNGVESVQIDESIQQNQLSEACETTDADCSTINNSCSITASTSIDVDVNVPKPFSSIPKAILQRTGNAAMKLSMKYIQGNFVENLAKDYERWATDAEYRSYRSSLSSDKEGRSVDDVVGEVHEVA</sequence>
<dbReference type="InParanoid" id="B8C969"/>
<keyword evidence="4" id="KW-1185">Reference proteome</keyword>
<dbReference type="KEGG" id="tps:THAPSDRAFT_8333"/>
<feature type="signal peptide" evidence="2">
    <location>
        <begin position="1"/>
        <end position="24"/>
    </location>
</feature>
<accession>B8C969</accession>
<dbReference type="EMBL" id="CM000646">
    <property type="protein sequence ID" value="EED89799.1"/>
    <property type="molecule type" value="Genomic_DNA"/>
</dbReference>